<dbReference type="Gene3D" id="3.40.50.1820">
    <property type="entry name" value="alpha/beta hydrolase"/>
    <property type="match status" value="1"/>
</dbReference>
<dbReference type="InterPro" id="IPR050266">
    <property type="entry name" value="AB_hydrolase_sf"/>
</dbReference>
<dbReference type="SUPFAM" id="SSF53474">
    <property type="entry name" value="alpha/beta-Hydrolases"/>
    <property type="match status" value="1"/>
</dbReference>
<comment type="caution">
    <text evidence="3">The sequence shown here is derived from an EMBL/GenBank/DDBJ whole genome shotgun (WGS) entry which is preliminary data.</text>
</comment>
<keyword evidence="4" id="KW-1185">Reference proteome</keyword>
<dbReference type="RefSeq" id="WP_184329476.1">
    <property type="nucleotide sequence ID" value="NZ_JACHHZ010000001.1"/>
</dbReference>
<dbReference type="PANTHER" id="PTHR43798">
    <property type="entry name" value="MONOACYLGLYCEROL LIPASE"/>
    <property type="match status" value="1"/>
</dbReference>
<dbReference type="PANTHER" id="PTHR43798:SF31">
    <property type="entry name" value="AB HYDROLASE SUPERFAMILY PROTEIN YCLE"/>
    <property type="match status" value="1"/>
</dbReference>
<sequence length="303" mass="32450">MRIRGGIALLVVLIGAGSAAPAMCEVKRAQIGDAELAYVEAGSGEVIVFVHGGLQDYRLWDAHLPVFSGRYHTVAYSRRNHYPNAVSIDGTPDGAADLHAGDLAALIKVLGFRRVHVVAHSAGAHAALIFASNHPEMVVTLVVNEPPASGLLLSSTSGRTIAADFNARLAPSREAFRTGDMRNAGRMFADAVGGTGTYDRRSEAMRQMMLDNSFAHAADATSARPRPVFTCEMAKRITIPTLIMQGTRSPPFFGAVVDELERCLANRERVRIDASHTVPAENPNDFDAAVLTFLSKHPNSPAP</sequence>
<feature type="domain" description="AB hydrolase-1" evidence="2">
    <location>
        <begin position="47"/>
        <end position="286"/>
    </location>
</feature>
<accession>A0A841HH84</accession>
<evidence type="ECO:0000313" key="4">
    <source>
        <dbReference type="Proteomes" id="UP000588068"/>
    </source>
</evidence>
<dbReference type="Pfam" id="PF12697">
    <property type="entry name" value="Abhydrolase_6"/>
    <property type="match status" value="1"/>
</dbReference>
<dbReference type="InterPro" id="IPR029058">
    <property type="entry name" value="AB_hydrolase_fold"/>
</dbReference>
<dbReference type="InterPro" id="IPR000073">
    <property type="entry name" value="AB_hydrolase_1"/>
</dbReference>
<dbReference type="GO" id="GO:0016787">
    <property type="term" value="F:hydrolase activity"/>
    <property type="evidence" value="ECO:0007669"/>
    <property type="project" value="UniProtKB-KW"/>
</dbReference>
<dbReference type="Proteomes" id="UP000588068">
    <property type="component" value="Unassembled WGS sequence"/>
</dbReference>
<evidence type="ECO:0000259" key="2">
    <source>
        <dbReference type="Pfam" id="PF12697"/>
    </source>
</evidence>
<reference evidence="3 4" key="1">
    <citation type="submission" date="2020-08" db="EMBL/GenBank/DDBJ databases">
        <title>Genomic Encyclopedia of Type Strains, Phase IV (KMG-IV): sequencing the most valuable type-strain genomes for metagenomic binning, comparative biology and taxonomic classification.</title>
        <authorList>
            <person name="Goeker M."/>
        </authorList>
    </citation>
    <scope>NUCLEOTIDE SEQUENCE [LARGE SCALE GENOMIC DNA]</scope>
    <source>
        <strain evidence="3 4">DSM 26723</strain>
    </source>
</reference>
<name>A0A841HH84_9GAMM</name>
<protein>
    <submittedName>
        <fullName evidence="3">Pimeloyl-ACP methyl ester carboxylesterase</fullName>
    </submittedName>
</protein>
<dbReference type="EMBL" id="JACHHZ010000001">
    <property type="protein sequence ID" value="MBB6091690.1"/>
    <property type="molecule type" value="Genomic_DNA"/>
</dbReference>
<dbReference type="AlphaFoldDB" id="A0A841HH84"/>
<gene>
    <name evidence="3" type="ORF">HNQ60_000536</name>
</gene>
<keyword evidence="1" id="KW-0378">Hydrolase</keyword>
<proteinExistence type="predicted"/>
<evidence type="ECO:0000256" key="1">
    <source>
        <dbReference type="ARBA" id="ARBA00022801"/>
    </source>
</evidence>
<organism evidence="3 4">
    <name type="scientific">Povalibacter uvarum</name>
    <dbReference type="NCBI Taxonomy" id="732238"/>
    <lineage>
        <taxon>Bacteria</taxon>
        <taxon>Pseudomonadati</taxon>
        <taxon>Pseudomonadota</taxon>
        <taxon>Gammaproteobacteria</taxon>
        <taxon>Steroidobacterales</taxon>
        <taxon>Steroidobacteraceae</taxon>
        <taxon>Povalibacter</taxon>
    </lineage>
</organism>
<evidence type="ECO:0000313" key="3">
    <source>
        <dbReference type="EMBL" id="MBB6091690.1"/>
    </source>
</evidence>
<dbReference type="GO" id="GO:0016020">
    <property type="term" value="C:membrane"/>
    <property type="evidence" value="ECO:0007669"/>
    <property type="project" value="TreeGrafter"/>
</dbReference>